<keyword evidence="7 10" id="KW-0418">Kinase</keyword>
<comment type="subunit">
    <text evidence="10">Monomer.</text>
</comment>
<comment type="subcellular location">
    <subcellularLocation>
        <location evidence="10">Cytoplasm</location>
    </subcellularLocation>
</comment>
<dbReference type="HAMAP" id="MF_00145">
    <property type="entry name" value="Phosphoglyc_kinase"/>
    <property type="match status" value="1"/>
</dbReference>
<dbReference type="Pfam" id="PF00162">
    <property type="entry name" value="PGK"/>
    <property type="match status" value="1"/>
</dbReference>
<dbReference type="GO" id="GO:0043531">
    <property type="term" value="F:ADP binding"/>
    <property type="evidence" value="ECO:0007669"/>
    <property type="project" value="TreeGrafter"/>
</dbReference>
<dbReference type="GO" id="GO:0005829">
    <property type="term" value="C:cytosol"/>
    <property type="evidence" value="ECO:0007669"/>
    <property type="project" value="TreeGrafter"/>
</dbReference>
<gene>
    <name evidence="10" type="primary">pgk</name>
    <name evidence="13" type="ORF">A3B31_00895</name>
</gene>
<dbReference type="SUPFAM" id="SSF53748">
    <property type="entry name" value="Phosphoglycerate kinase"/>
    <property type="match status" value="1"/>
</dbReference>
<dbReference type="Gene3D" id="3.40.50.1260">
    <property type="entry name" value="Phosphoglycerate kinase, N-terminal domain"/>
    <property type="match status" value="2"/>
</dbReference>
<feature type="binding site" evidence="10">
    <location>
        <begin position="345"/>
        <end position="348"/>
    </location>
    <ligand>
        <name>ATP</name>
        <dbReference type="ChEBI" id="CHEBI:30616"/>
    </ligand>
</feature>
<feature type="binding site" evidence="10">
    <location>
        <position position="154"/>
    </location>
    <ligand>
        <name>substrate</name>
    </ligand>
</feature>
<reference evidence="13 14" key="1">
    <citation type="journal article" date="2016" name="Nat. Commun.">
        <title>Thousands of microbial genomes shed light on interconnected biogeochemical processes in an aquifer system.</title>
        <authorList>
            <person name="Anantharaman K."/>
            <person name="Brown C.T."/>
            <person name="Hug L.A."/>
            <person name="Sharon I."/>
            <person name="Castelle C.J."/>
            <person name="Probst A.J."/>
            <person name="Thomas B.C."/>
            <person name="Singh A."/>
            <person name="Wilkins M.J."/>
            <person name="Karaoz U."/>
            <person name="Brodie E.L."/>
            <person name="Williams K.H."/>
            <person name="Hubbard S.S."/>
            <person name="Banfield J.F."/>
        </authorList>
    </citation>
    <scope>NUCLEOTIDE SEQUENCE [LARGE SCALE GENOMIC DNA]</scope>
</reference>
<dbReference type="GO" id="GO:0005524">
    <property type="term" value="F:ATP binding"/>
    <property type="evidence" value="ECO:0007669"/>
    <property type="project" value="UniProtKB-KW"/>
</dbReference>
<dbReference type="EC" id="2.7.2.3" evidence="4 10"/>
<dbReference type="AlphaFoldDB" id="A0A1G2BUR2"/>
<dbReference type="PRINTS" id="PR00477">
    <property type="entry name" value="PHGLYCKINASE"/>
</dbReference>
<feature type="binding site" evidence="10">
    <location>
        <begin position="23"/>
        <end position="25"/>
    </location>
    <ligand>
        <name>substrate</name>
    </ligand>
</feature>
<organism evidence="13 14">
    <name type="scientific">Candidatus Komeilibacteria bacterium RIFCSPLOWO2_01_FULL_53_11</name>
    <dbReference type="NCBI Taxonomy" id="1798552"/>
    <lineage>
        <taxon>Bacteria</taxon>
        <taxon>Candidatus Komeiliibacteriota</taxon>
    </lineage>
</organism>
<evidence type="ECO:0000256" key="5">
    <source>
        <dbReference type="ARBA" id="ARBA00022679"/>
    </source>
</evidence>
<keyword evidence="8 10" id="KW-0067">ATP-binding</keyword>
<dbReference type="PIRSF" id="PIRSF000724">
    <property type="entry name" value="Pgk"/>
    <property type="match status" value="1"/>
</dbReference>
<evidence type="ECO:0000256" key="6">
    <source>
        <dbReference type="ARBA" id="ARBA00022741"/>
    </source>
</evidence>
<comment type="caution">
    <text evidence="13">The sequence shown here is derived from an EMBL/GenBank/DDBJ whole genome shotgun (WGS) entry which is preliminary data.</text>
</comment>
<dbReference type="InterPro" id="IPR015824">
    <property type="entry name" value="Phosphoglycerate_kinase_N"/>
</dbReference>
<keyword evidence="5 10" id="KW-0808">Transferase</keyword>
<evidence type="ECO:0000256" key="1">
    <source>
        <dbReference type="ARBA" id="ARBA00000642"/>
    </source>
</evidence>
<dbReference type="Proteomes" id="UP000177349">
    <property type="component" value="Unassembled WGS sequence"/>
</dbReference>
<keyword evidence="6 10" id="KW-0547">Nucleotide-binding</keyword>
<comment type="catalytic activity">
    <reaction evidence="1 10 12">
        <text>(2R)-3-phosphoglycerate + ATP = (2R)-3-phospho-glyceroyl phosphate + ADP</text>
        <dbReference type="Rhea" id="RHEA:14801"/>
        <dbReference type="ChEBI" id="CHEBI:30616"/>
        <dbReference type="ChEBI" id="CHEBI:57604"/>
        <dbReference type="ChEBI" id="CHEBI:58272"/>
        <dbReference type="ChEBI" id="CHEBI:456216"/>
        <dbReference type="EC" id="2.7.2.3"/>
    </reaction>
</comment>
<evidence type="ECO:0000256" key="2">
    <source>
        <dbReference type="ARBA" id="ARBA00004838"/>
    </source>
</evidence>
<sequence length="389" mass="43220">MHQLRTLRSIRSLRGKRVLVRCDLNVSTSASGKLTSTDLWKLRGVLPTLAYLRRKGARTIAVSHRGRPHGHDHDLSMRPVVQKLAELMKTSVDFWHGSIEDYEARSRSLKNGRIACLENIRFFKEENANDPIFGKKLAALCDIYVDDAFGNVHRQHASMVAVTRYHPAYAGFLMEYEVAHLAGLLERATGPIVAIIGGNKISSKIRLIKKLLRKVDWILLGGALANTVLAAMDYKIGRSVYEEDMRTWSRSILHNKLKVPLDARVAHTMQSRTSRIASIGAVHNKDMILDIGPETVDFYGQIIAHAKTVIWNGPLGYFEDPRFARGTKDLVEILTKAKAKSYVGGGETVKAVLAAGAEHKVHFISSGGGAMLALLEGRPLPALRAMYKR</sequence>
<name>A0A1G2BUR2_9BACT</name>
<dbReference type="PANTHER" id="PTHR11406:SF23">
    <property type="entry name" value="PHOSPHOGLYCERATE KINASE 1, CHLOROPLASTIC-RELATED"/>
    <property type="match status" value="1"/>
</dbReference>
<evidence type="ECO:0000256" key="8">
    <source>
        <dbReference type="ARBA" id="ARBA00022840"/>
    </source>
</evidence>
<evidence type="ECO:0000256" key="7">
    <source>
        <dbReference type="ARBA" id="ARBA00022777"/>
    </source>
</evidence>
<dbReference type="FunFam" id="3.40.50.1260:FF:000031">
    <property type="entry name" value="Phosphoglycerate kinase 1"/>
    <property type="match status" value="1"/>
</dbReference>
<evidence type="ECO:0000256" key="10">
    <source>
        <dbReference type="HAMAP-Rule" id="MF_00145"/>
    </source>
</evidence>
<evidence type="ECO:0000313" key="13">
    <source>
        <dbReference type="EMBL" id="OGY92904.1"/>
    </source>
</evidence>
<comment type="caution">
    <text evidence="10">Lacks conserved residue(s) required for the propagation of feature annotation.</text>
</comment>
<dbReference type="GO" id="GO:0004618">
    <property type="term" value="F:phosphoglycerate kinase activity"/>
    <property type="evidence" value="ECO:0007669"/>
    <property type="project" value="UniProtKB-UniRule"/>
</dbReference>
<feature type="binding site" evidence="10">
    <location>
        <position position="121"/>
    </location>
    <ligand>
        <name>substrate</name>
    </ligand>
</feature>
<dbReference type="GO" id="GO:0006094">
    <property type="term" value="P:gluconeogenesis"/>
    <property type="evidence" value="ECO:0007669"/>
    <property type="project" value="TreeGrafter"/>
</dbReference>
<evidence type="ECO:0000256" key="3">
    <source>
        <dbReference type="ARBA" id="ARBA00008982"/>
    </source>
</evidence>
<dbReference type="PANTHER" id="PTHR11406">
    <property type="entry name" value="PHOSPHOGLYCERATE KINASE"/>
    <property type="match status" value="1"/>
</dbReference>
<dbReference type="UniPathway" id="UPA00109">
    <property type="reaction ID" value="UER00185"/>
</dbReference>
<accession>A0A1G2BUR2</accession>
<evidence type="ECO:0000256" key="12">
    <source>
        <dbReference type="RuleBase" id="RU000532"/>
    </source>
</evidence>
<dbReference type="InterPro" id="IPR036043">
    <property type="entry name" value="Phosphoglycerate_kinase_sf"/>
</dbReference>
<evidence type="ECO:0000313" key="14">
    <source>
        <dbReference type="Proteomes" id="UP000177349"/>
    </source>
</evidence>
<dbReference type="EMBL" id="MHKN01000006">
    <property type="protein sequence ID" value="OGY92904.1"/>
    <property type="molecule type" value="Genomic_DNA"/>
</dbReference>
<comment type="pathway">
    <text evidence="2 10">Carbohydrate degradation; glycolysis; pyruvate from D-glyceraldehyde 3-phosphate: step 2/5.</text>
</comment>
<comment type="similarity">
    <text evidence="3 10 12">Belongs to the phosphoglycerate kinase family.</text>
</comment>
<feature type="binding site" evidence="10 11">
    <location>
        <position position="204"/>
    </location>
    <ligand>
        <name>ATP</name>
        <dbReference type="ChEBI" id="CHEBI:30616"/>
    </ligand>
</feature>
<keyword evidence="10" id="KW-0963">Cytoplasm</keyword>
<dbReference type="InterPro" id="IPR001576">
    <property type="entry name" value="Phosphoglycerate_kinase"/>
</dbReference>
<feature type="binding site" evidence="10">
    <location>
        <begin position="64"/>
        <end position="67"/>
    </location>
    <ligand>
        <name>substrate</name>
    </ligand>
</feature>
<protein>
    <recommendedName>
        <fullName evidence="4 10">Phosphoglycerate kinase</fullName>
        <ecNumber evidence="4 10">2.7.2.3</ecNumber>
    </recommendedName>
</protein>
<dbReference type="GO" id="GO:0006096">
    <property type="term" value="P:glycolytic process"/>
    <property type="evidence" value="ECO:0007669"/>
    <property type="project" value="UniProtKB-UniRule"/>
</dbReference>
<proteinExistence type="inferred from homology"/>
<keyword evidence="9 10" id="KW-0324">Glycolysis</keyword>
<evidence type="ECO:0000256" key="4">
    <source>
        <dbReference type="ARBA" id="ARBA00013061"/>
    </source>
</evidence>
<evidence type="ECO:0000256" key="9">
    <source>
        <dbReference type="ARBA" id="ARBA00023152"/>
    </source>
</evidence>
<evidence type="ECO:0000256" key="11">
    <source>
        <dbReference type="PIRSR" id="PIRSR000724-2"/>
    </source>
</evidence>
<feature type="binding site" evidence="10 11">
    <location>
        <position position="319"/>
    </location>
    <ligand>
        <name>ATP</name>
        <dbReference type="ChEBI" id="CHEBI:30616"/>
    </ligand>
</feature>